<dbReference type="InterPro" id="IPR009061">
    <property type="entry name" value="DNA-bd_dom_put_sf"/>
</dbReference>
<comment type="caution">
    <text evidence="1">The sequence shown here is derived from an EMBL/GenBank/DDBJ whole genome shotgun (WGS) entry which is preliminary data.</text>
</comment>
<keyword evidence="2" id="KW-1185">Reference proteome</keyword>
<dbReference type="SUPFAM" id="SSF46955">
    <property type="entry name" value="Putative DNA-binding domain"/>
    <property type="match status" value="1"/>
</dbReference>
<dbReference type="Proteomes" id="UP001197770">
    <property type="component" value="Unassembled WGS sequence"/>
</dbReference>
<evidence type="ECO:0000313" key="2">
    <source>
        <dbReference type="Proteomes" id="UP001197770"/>
    </source>
</evidence>
<sequence>MKTVMIENTSTEELINELENLIQVAIKSIQKKENNSTAKILTRKETSELLKVSLVTLHKWNKLGVLPSYSVGNRVYYKWLDVENAMKRVA</sequence>
<evidence type="ECO:0000313" key="1">
    <source>
        <dbReference type="EMBL" id="MCC4214096.1"/>
    </source>
</evidence>
<accession>A0ABS8GYD6</accession>
<organism evidence="1 2">
    <name type="scientific">Leeuwenhoekiella parthenopeia</name>
    <dbReference type="NCBI Taxonomy" id="2890320"/>
    <lineage>
        <taxon>Bacteria</taxon>
        <taxon>Pseudomonadati</taxon>
        <taxon>Bacteroidota</taxon>
        <taxon>Flavobacteriia</taxon>
        <taxon>Flavobacteriales</taxon>
        <taxon>Flavobacteriaceae</taxon>
        <taxon>Leeuwenhoekiella</taxon>
    </lineage>
</organism>
<reference evidence="1 2" key="1">
    <citation type="submission" date="2021-11" db="EMBL/GenBank/DDBJ databases">
        <title>Seasonal and diel survey of microbial diversity of the Tyrrhenian coast.</title>
        <authorList>
            <person name="Gattoni G."/>
            <person name="Corral P."/>
        </authorList>
    </citation>
    <scope>NUCLEOTIDE SEQUENCE [LARGE SCALE GENOMIC DNA]</scope>
    <source>
        <strain evidence="1 2">Mr9</strain>
    </source>
</reference>
<name>A0ABS8GYD6_9FLAO</name>
<gene>
    <name evidence="1" type="ORF">LLW17_15320</name>
</gene>
<proteinExistence type="predicted"/>
<protein>
    <submittedName>
        <fullName evidence="1">Helix-turn-helix domain-containing protein</fullName>
    </submittedName>
</protein>
<dbReference type="RefSeq" id="WP_228231164.1">
    <property type="nucleotide sequence ID" value="NZ_JAJGMW010000023.1"/>
</dbReference>
<dbReference type="EMBL" id="JAJGMW010000023">
    <property type="protein sequence ID" value="MCC4214096.1"/>
    <property type="molecule type" value="Genomic_DNA"/>
</dbReference>